<evidence type="ECO:0000313" key="3">
    <source>
        <dbReference type="EMBL" id="KYJ87197.1"/>
    </source>
</evidence>
<gene>
    <name evidence="3" type="ORF">AS592_11905</name>
</gene>
<dbReference type="EMBL" id="LNKT01000003">
    <property type="protein sequence ID" value="KYJ87197.1"/>
    <property type="molecule type" value="Genomic_DNA"/>
</dbReference>
<sequence length="186" mass="20230">MKMNRFNQWTITALLLLILSSFSSADFIKQPAEVIDAEANTAIQQFYKEVKGGEAFLSKVKGYLVFPSVVKAGFVIGGKYGEGVLRVNGKSVGYYSIAAGSVGFQMGAQKASYIIAFVTQDALDKFIRSNGWEAGVDGAITVAKWGAGTDISTISYQNPIYAFVFGEKGLMYNLNLEGTKFTKLNR</sequence>
<dbReference type="CDD" id="cd11524">
    <property type="entry name" value="SYLF"/>
    <property type="match status" value="1"/>
</dbReference>
<keyword evidence="1" id="KW-0732">Signal</keyword>
<feature type="domain" description="Ysc84 actin-binding" evidence="2">
    <location>
        <begin position="99"/>
        <end position="183"/>
    </location>
</feature>
<evidence type="ECO:0000259" key="2">
    <source>
        <dbReference type="Pfam" id="PF04366"/>
    </source>
</evidence>
<protein>
    <recommendedName>
        <fullName evidence="2">Ysc84 actin-binding domain-containing protein</fullName>
    </recommendedName>
</protein>
<comment type="caution">
    <text evidence="3">The sequence shown here is derived from an EMBL/GenBank/DDBJ whole genome shotgun (WGS) entry which is preliminary data.</text>
</comment>
<proteinExistence type="predicted"/>
<reference evidence="3 4" key="1">
    <citation type="submission" date="2015-11" db="EMBL/GenBank/DDBJ databases">
        <title>Draft genome of Sulfurovum riftiae 1812E, a member of the Epsilonproteobacteria isolated from the tube of the deep-sea hydrothermal vent tubewom Riftia pachyptila.</title>
        <authorList>
            <person name="Vetriani C."/>
            <person name="Giovannelli D."/>
        </authorList>
    </citation>
    <scope>NUCLEOTIDE SEQUENCE [LARGE SCALE GENOMIC DNA]</scope>
    <source>
        <strain evidence="3 4">1812E</strain>
    </source>
</reference>
<dbReference type="Proteomes" id="UP000075359">
    <property type="component" value="Unassembled WGS sequence"/>
</dbReference>
<dbReference type="Pfam" id="PF04366">
    <property type="entry name" value="Ysc84"/>
    <property type="match status" value="1"/>
</dbReference>
<evidence type="ECO:0000313" key="4">
    <source>
        <dbReference type="Proteomes" id="UP000075359"/>
    </source>
</evidence>
<dbReference type="AlphaFoldDB" id="A0A151CI71"/>
<evidence type="ECO:0000256" key="1">
    <source>
        <dbReference type="SAM" id="SignalP"/>
    </source>
</evidence>
<name>A0A151CI71_9BACT</name>
<feature type="chain" id="PRO_5007578552" description="Ysc84 actin-binding domain-containing protein" evidence="1">
    <location>
        <begin position="26"/>
        <end position="186"/>
    </location>
</feature>
<feature type="signal peptide" evidence="1">
    <location>
        <begin position="1"/>
        <end position="25"/>
    </location>
</feature>
<dbReference type="RefSeq" id="WP_082792021.1">
    <property type="nucleotide sequence ID" value="NZ_LNKT01000003.1"/>
</dbReference>
<keyword evidence="4" id="KW-1185">Reference proteome</keyword>
<accession>A0A151CI71</accession>
<dbReference type="STRING" id="1630136.AS592_11905"/>
<dbReference type="InterPro" id="IPR007461">
    <property type="entry name" value="Ysc84_actin-binding"/>
</dbReference>
<dbReference type="OrthoDB" id="198978at2"/>
<organism evidence="3 4">
    <name type="scientific">Sulfurovum riftiae</name>
    <dbReference type="NCBI Taxonomy" id="1630136"/>
    <lineage>
        <taxon>Bacteria</taxon>
        <taxon>Pseudomonadati</taxon>
        <taxon>Campylobacterota</taxon>
        <taxon>Epsilonproteobacteria</taxon>
        <taxon>Campylobacterales</taxon>
        <taxon>Sulfurovaceae</taxon>
        <taxon>Sulfurovum</taxon>
    </lineage>
</organism>